<dbReference type="Pfam" id="PF06866">
    <property type="entry name" value="DUF1256"/>
    <property type="match status" value="1"/>
</dbReference>
<evidence type="ECO:0000313" key="2">
    <source>
        <dbReference type="Proteomes" id="UP000249890"/>
    </source>
</evidence>
<keyword evidence="1" id="KW-0645">Protease</keyword>
<dbReference type="InterPro" id="IPR009665">
    <property type="entry name" value="YyaC"/>
</dbReference>
<dbReference type="AlphaFoldDB" id="A0A2Z2K7S4"/>
<dbReference type="RefSeq" id="WP_087916574.1">
    <property type="nucleotide sequence ID" value="NZ_CP021780.1"/>
</dbReference>
<organism evidence="1 2">
    <name type="scientific">Paenibacillus donghaensis</name>
    <dbReference type="NCBI Taxonomy" id="414771"/>
    <lineage>
        <taxon>Bacteria</taxon>
        <taxon>Bacillati</taxon>
        <taxon>Bacillota</taxon>
        <taxon>Bacilli</taxon>
        <taxon>Bacillales</taxon>
        <taxon>Paenibacillaceae</taxon>
        <taxon>Paenibacillus</taxon>
    </lineage>
</organism>
<proteinExistence type="predicted"/>
<gene>
    <name evidence="1" type="primary">yyaC</name>
    <name evidence="1" type="ORF">B9T62_18375</name>
</gene>
<dbReference type="InterPro" id="IPR023430">
    <property type="entry name" value="Pept_HybD-like_dom_sf"/>
</dbReference>
<dbReference type="Proteomes" id="UP000249890">
    <property type="component" value="Chromosome"/>
</dbReference>
<name>A0A2Z2K7S4_9BACL</name>
<dbReference type="KEGG" id="pdh:B9T62_18375"/>
<evidence type="ECO:0000313" key="1">
    <source>
        <dbReference type="EMBL" id="ASA22576.1"/>
    </source>
</evidence>
<keyword evidence="2" id="KW-1185">Reference proteome</keyword>
<dbReference type="GO" id="GO:0006508">
    <property type="term" value="P:proteolysis"/>
    <property type="evidence" value="ECO:0007669"/>
    <property type="project" value="UniProtKB-KW"/>
</dbReference>
<accession>A0A2Z2K7S4</accession>
<dbReference type="EMBL" id="CP021780">
    <property type="protein sequence ID" value="ASA22576.1"/>
    <property type="molecule type" value="Genomic_DNA"/>
</dbReference>
<dbReference type="SUPFAM" id="SSF53163">
    <property type="entry name" value="HybD-like"/>
    <property type="match status" value="1"/>
</dbReference>
<dbReference type="NCBIfam" id="TIGR02841">
    <property type="entry name" value="spore_YyaC"/>
    <property type="match status" value="1"/>
</dbReference>
<dbReference type="GO" id="GO:0008233">
    <property type="term" value="F:peptidase activity"/>
    <property type="evidence" value="ECO:0007669"/>
    <property type="project" value="UniProtKB-KW"/>
</dbReference>
<reference evidence="1 2" key="1">
    <citation type="submission" date="2017-06" db="EMBL/GenBank/DDBJ databases">
        <title>Complete genome sequence of Paenibacillus donghaensis KCTC 13049T isolated from East Sea sediment, South Korea.</title>
        <authorList>
            <person name="Jung B.K."/>
            <person name="Hong S.-J."/>
            <person name="Shin J.-H."/>
        </authorList>
    </citation>
    <scope>NUCLEOTIDE SEQUENCE [LARGE SCALE GENOMIC DNA]</scope>
    <source>
        <strain evidence="1 2">KCTC 13049</strain>
    </source>
</reference>
<protein>
    <submittedName>
        <fullName evidence="1">Spore protease YyaC</fullName>
    </submittedName>
</protein>
<dbReference type="OrthoDB" id="9815953at2"/>
<sequence length="183" mass="19717">MKKNRTRLRRVELGKTGLFEAIRHVIDKDIYNEDIVFVCIGTDRSTGDSLGPMVGTMLEQLGFDNVLGTIHNPVHAVNLKEKVDSIPLDKTIIAIDACLGNSSSVGVIEVFKGGISPGAGVGKDLGRVGDYSISGIVNVGGYMEYFVLQNTRLSLVMDMANQIANALAQMFGETNLMEVAIAQ</sequence>
<keyword evidence="1" id="KW-0378">Hydrolase</keyword>